<keyword evidence="3" id="KW-1185">Reference proteome</keyword>
<protein>
    <submittedName>
        <fullName evidence="2">Unnamed protein product</fullName>
    </submittedName>
</protein>
<gene>
    <name evidence="2" type="ORF">Pfra01_002107700</name>
</gene>
<dbReference type="Proteomes" id="UP001165121">
    <property type="component" value="Unassembled WGS sequence"/>
</dbReference>
<sequence>MVVSTFWNPRTKWRSRPRRARITILIRDPDDGMNDEDEDQDEASDDEMLNIAHSTPKRRRLSQSSAEAPTSKKLKAKSLVRKNVNDIVQQVQIGVLIPYKNQVEVRRSQTAELKHRYCSRCQGSPASGHQGVSRH</sequence>
<comment type="caution">
    <text evidence="2">The sequence shown here is derived from an EMBL/GenBank/DDBJ whole genome shotgun (WGS) entry which is preliminary data.</text>
</comment>
<feature type="compositionally biased region" description="Acidic residues" evidence="1">
    <location>
        <begin position="31"/>
        <end position="48"/>
    </location>
</feature>
<dbReference type="EMBL" id="BSXT01002954">
    <property type="protein sequence ID" value="GMF51812.1"/>
    <property type="molecule type" value="Genomic_DNA"/>
</dbReference>
<organism evidence="2 3">
    <name type="scientific">Phytophthora fragariaefolia</name>
    <dbReference type="NCBI Taxonomy" id="1490495"/>
    <lineage>
        <taxon>Eukaryota</taxon>
        <taxon>Sar</taxon>
        <taxon>Stramenopiles</taxon>
        <taxon>Oomycota</taxon>
        <taxon>Peronosporomycetes</taxon>
        <taxon>Peronosporales</taxon>
        <taxon>Peronosporaceae</taxon>
        <taxon>Phytophthora</taxon>
    </lineage>
</organism>
<evidence type="ECO:0000256" key="1">
    <source>
        <dbReference type="SAM" id="MobiDB-lite"/>
    </source>
</evidence>
<feature type="region of interest" description="Disordered" evidence="1">
    <location>
        <begin position="25"/>
        <end position="74"/>
    </location>
</feature>
<evidence type="ECO:0000313" key="3">
    <source>
        <dbReference type="Proteomes" id="UP001165121"/>
    </source>
</evidence>
<name>A0A9W7D176_9STRA</name>
<accession>A0A9W7D176</accession>
<proteinExistence type="predicted"/>
<dbReference type="AlphaFoldDB" id="A0A9W7D176"/>
<reference evidence="2" key="1">
    <citation type="submission" date="2023-04" db="EMBL/GenBank/DDBJ databases">
        <title>Phytophthora fragariaefolia NBRC 109709.</title>
        <authorList>
            <person name="Ichikawa N."/>
            <person name="Sato H."/>
            <person name="Tonouchi N."/>
        </authorList>
    </citation>
    <scope>NUCLEOTIDE SEQUENCE</scope>
    <source>
        <strain evidence="2">NBRC 109709</strain>
    </source>
</reference>
<evidence type="ECO:0000313" key="2">
    <source>
        <dbReference type="EMBL" id="GMF51812.1"/>
    </source>
</evidence>